<dbReference type="PROSITE" id="PS00108">
    <property type="entry name" value="PROTEIN_KINASE_ST"/>
    <property type="match status" value="1"/>
</dbReference>
<evidence type="ECO:0000256" key="2">
    <source>
        <dbReference type="ARBA" id="ARBA00016813"/>
    </source>
</evidence>
<dbReference type="EMBL" id="OV725077">
    <property type="protein sequence ID" value="CAH1389181.1"/>
    <property type="molecule type" value="Genomic_DNA"/>
</dbReference>
<dbReference type="PROSITE" id="PS50011">
    <property type="entry name" value="PROTEIN_KINASE_DOM"/>
    <property type="match status" value="1"/>
</dbReference>
<name>A0A9P0E859_NEZVI</name>
<gene>
    <name evidence="4" type="ORF">NEZAVI_LOCUS630</name>
</gene>
<proteinExistence type="predicted"/>
<dbReference type="Pfam" id="PF00069">
    <property type="entry name" value="Pkinase"/>
    <property type="match status" value="1"/>
</dbReference>
<dbReference type="Proteomes" id="UP001152798">
    <property type="component" value="Chromosome 1"/>
</dbReference>
<protein>
    <recommendedName>
        <fullName evidence="2">Serine/threonine-protein kinase 40</fullName>
    </recommendedName>
</protein>
<evidence type="ECO:0000313" key="5">
    <source>
        <dbReference type="Proteomes" id="UP001152798"/>
    </source>
</evidence>
<evidence type="ECO:0000313" key="4">
    <source>
        <dbReference type="EMBL" id="CAH1389181.1"/>
    </source>
</evidence>
<comment type="function">
    <text evidence="1">May be a negative regulator of NF-kappa-B and p53-mediated gene transcription.</text>
</comment>
<dbReference type="GO" id="GO:0004672">
    <property type="term" value="F:protein kinase activity"/>
    <property type="evidence" value="ECO:0007669"/>
    <property type="project" value="InterPro"/>
</dbReference>
<dbReference type="PANTHER" id="PTHR22961:SF16">
    <property type="entry name" value="SERINE_THREONINE-PROTEIN KINASE 40"/>
    <property type="match status" value="1"/>
</dbReference>
<dbReference type="InterPro" id="IPR024104">
    <property type="entry name" value="Tribbles/Ser_Thr_kinase_40"/>
</dbReference>
<dbReference type="SUPFAM" id="SSF56112">
    <property type="entry name" value="Protein kinase-like (PK-like)"/>
    <property type="match status" value="1"/>
</dbReference>
<dbReference type="AlphaFoldDB" id="A0A9P0E859"/>
<dbReference type="GO" id="GO:0005524">
    <property type="term" value="F:ATP binding"/>
    <property type="evidence" value="ECO:0007669"/>
    <property type="project" value="InterPro"/>
</dbReference>
<dbReference type="SMART" id="SM00220">
    <property type="entry name" value="S_TKc"/>
    <property type="match status" value="1"/>
</dbReference>
<dbReference type="InterPro" id="IPR011009">
    <property type="entry name" value="Kinase-like_dom_sf"/>
</dbReference>
<keyword evidence="5" id="KW-1185">Reference proteome</keyword>
<dbReference type="Gene3D" id="1.10.510.10">
    <property type="entry name" value="Transferase(Phosphotransferase) domain 1"/>
    <property type="match status" value="1"/>
</dbReference>
<organism evidence="4 5">
    <name type="scientific">Nezara viridula</name>
    <name type="common">Southern green stink bug</name>
    <name type="synonym">Cimex viridulus</name>
    <dbReference type="NCBI Taxonomy" id="85310"/>
    <lineage>
        <taxon>Eukaryota</taxon>
        <taxon>Metazoa</taxon>
        <taxon>Ecdysozoa</taxon>
        <taxon>Arthropoda</taxon>
        <taxon>Hexapoda</taxon>
        <taxon>Insecta</taxon>
        <taxon>Pterygota</taxon>
        <taxon>Neoptera</taxon>
        <taxon>Paraneoptera</taxon>
        <taxon>Hemiptera</taxon>
        <taxon>Heteroptera</taxon>
        <taxon>Panheteroptera</taxon>
        <taxon>Pentatomomorpha</taxon>
        <taxon>Pentatomoidea</taxon>
        <taxon>Pentatomidae</taxon>
        <taxon>Pentatominae</taxon>
        <taxon>Nezara</taxon>
    </lineage>
</organism>
<dbReference type="PANTHER" id="PTHR22961">
    <property type="entry name" value="SER/THR PROTEIN KINASE-TRB"/>
    <property type="match status" value="1"/>
</dbReference>
<sequence length="489" mass="55464">MTTPFRLFVKEREDIACALAMKRKRKHDEMLNSEGKLPQFDVKLEGTPVPSSTVKRAGPYLLGPTIGNSPVKSIVQCLARLEGTDKYYTLKILTLKDQEEECQDDRQGKMLIHTEYSLLSLLHDMENIIHHHGFFKDRAMEEKACPDRKLVYTGRVIERACLVLDCLVAHDYAPHSVEYINLQHYVIREKKLCEREAALILFNAVKVVHILHERNVVHRDLKLGNLVLHQSTHKVIVANFCLGKHLVSENDTLKDQRGSPAYISPDVLSGKPYLGKPSDMWALGVVLFTMLYGQFPFYDSSPTQLFTKIKIADYAIPNDGRVSENMISLIRNLLLLNPLQRLKTDQVLDALSTILATTANILMDEPLQVVPEYDEKKEKEKEEKAKEGKSVEVGKDPFSEFLANNTAGVYIRNITEESRGNRGLPERRIGGQISVHRVGEDARGMCQSELCRFRHLLPPGMVVDPPSSPGLGHLLSPYIRPRDQQHLYL</sequence>
<evidence type="ECO:0000256" key="1">
    <source>
        <dbReference type="ARBA" id="ARBA00003412"/>
    </source>
</evidence>
<reference evidence="4" key="1">
    <citation type="submission" date="2022-01" db="EMBL/GenBank/DDBJ databases">
        <authorList>
            <person name="King R."/>
        </authorList>
    </citation>
    <scope>NUCLEOTIDE SEQUENCE</scope>
</reference>
<feature type="domain" description="Protein kinase" evidence="3">
    <location>
        <begin position="60"/>
        <end position="355"/>
    </location>
</feature>
<dbReference type="OrthoDB" id="410920at2759"/>
<dbReference type="InterPro" id="IPR008271">
    <property type="entry name" value="Ser/Thr_kinase_AS"/>
</dbReference>
<accession>A0A9P0E859</accession>
<dbReference type="InterPro" id="IPR000719">
    <property type="entry name" value="Prot_kinase_dom"/>
</dbReference>
<evidence type="ECO:0000259" key="3">
    <source>
        <dbReference type="PROSITE" id="PS50011"/>
    </source>
</evidence>